<name>A0A7C8J7Y4_ORBOL</name>
<reference evidence="1 2" key="1">
    <citation type="submission" date="2019-06" db="EMBL/GenBank/DDBJ databases">
        <authorList>
            <person name="Palmer J.M."/>
        </authorList>
    </citation>
    <scope>NUCLEOTIDE SEQUENCE [LARGE SCALE GENOMIC DNA]</scope>
    <source>
        <strain evidence="1 2">TWF102</strain>
    </source>
</reference>
<proteinExistence type="predicted"/>
<comment type="caution">
    <text evidence="1">The sequence shown here is derived from an EMBL/GenBank/DDBJ whole genome shotgun (WGS) entry which is preliminary data.</text>
</comment>
<sequence>MISPSHAQCLSAGRSLSDRNFVRRPYLCDYLARGRTRATLDPILRKTLNVIGPTARKKLFPPVQLEVFLLQPDTYICNESSLEAKIWNA</sequence>
<gene>
    <name evidence="1" type="ORF">TWF102_000427</name>
</gene>
<dbReference type="EMBL" id="WIQW01000100">
    <property type="protein sequence ID" value="KAF3084181.1"/>
    <property type="molecule type" value="Genomic_DNA"/>
</dbReference>
<evidence type="ECO:0000313" key="1">
    <source>
        <dbReference type="EMBL" id="KAF3084181.1"/>
    </source>
</evidence>
<accession>A0A7C8J7Y4</accession>
<dbReference type="Proteomes" id="UP000475325">
    <property type="component" value="Unassembled WGS sequence"/>
</dbReference>
<dbReference type="AlphaFoldDB" id="A0A7C8J7Y4"/>
<evidence type="ECO:0000313" key="2">
    <source>
        <dbReference type="Proteomes" id="UP000475325"/>
    </source>
</evidence>
<protein>
    <submittedName>
        <fullName evidence="1">Uncharacterized protein</fullName>
    </submittedName>
</protein>
<organism evidence="1 2">
    <name type="scientific">Orbilia oligospora</name>
    <name type="common">Nematode-trapping fungus</name>
    <name type="synonym">Arthrobotrys oligospora</name>
    <dbReference type="NCBI Taxonomy" id="2813651"/>
    <lineage>
        <taxon>Eukaryota</taxon>
        <taxon>Fungi</taxon>
        <taxon>Dikarya</taxon>
        <taxon>Ascomycota</taxon>
        <taxon>Pezizomycotina</taxon>
        <taxon>Orbiliomycetes</taxon>
        <taxon>Orbiliales</taxon>
        <taxon>Orbiliaceae</taxon>
        <taxon>Orbilia</taxon>
    </lineage>
</organism>